<feature type="transmembrane region" description="Helical" evidence="9">
    <location>
        <begin position="154"/>
        <end position="178"/>
    </location>
</feature>
<keyword evidence="4" id="KW-1003">Cell membrane</keyword>
<proteinExistence type="inferred from homology"/>
<dbReference type="RefSeq" id="WP_263061216.1">
    <property type="nucleotide sequence ID" value="NZ_JAOUSE010000008.1"/>
</dbReference>
<feature type="transmembrane region" description="Helical" evidence="9">
    <location>
        <begin position="420"/>
        <end position="440"/>
    </location>
</feature>
<feature type="transmembrane region" description="Helical" evidence="9">
    <location>
        <begin position="79"/>
        <end position="101"/>
    </location>
</feature>
<evidence type="ECO:0000313" key="11">
    <source>
        <dbReference type="Proteomes" id="UP001208656"/>
    </source>
</evidence>
<dbReference type="PANTHER" id="PTHR30588:SF0">
    <property type="entry name" value="BRANCHED-CHAIN AMINO ACID PERMEASE BRNQ"/>
    <property type="match status" value="1"/>
</dbReference>
<feature type="transmembrane region" description="Helical" evidence="9">
    <location>
        <begin position="121"/>
        <end position="142"/>
    </location>
</feature>
<dbReference type="Pfam" id="PF05525">
    <property type="entry name" value="Branch_AA_trans"/>
    <property type="match status" value="1"/>
</dbReference>
<evidence type="ECO:0000256" key="5">
    <source>
        <dbReference type="ARBA" id="ARBA00022692"/>
    </source>
</evidence>
<protein>
    <recommendedName>
        <fullName evidence="9">Branched-chain amino acid transport system carrier protein</fullName>
    </recommendedName>
</protein>
<evidence type="ECO:0000256" key="3">
    <source>
        <dbReference type="ARBA" id="ARBA00022448"/>
    </source>
</evidence>
<feature type="transmembrane region" description="Helical" evidence="9">
    <location>
        <begin position="42"/>
        <end position="67"/>
    </location>
</feature>
<dbReference type="PANTHER" id="PTHR30588">
    <property type="entry name" value="BRANCHED-CHAIN AMINO ACID TRANSPORT SYSTEM 2 CARRIER PROTEIN"/>
    <property type="match status" value="1"/>
</dbReference>
<name>A0ABT2WDN8_9BACI</name>
<evidence type="ECO:0000256" key="6">
    <source>
        <dbReference type="ARBA" id="ARBA00022970"/>
    </source>
</evidence>
<feature type="transmembrane region" description="Helical" evidence="9">
    <location>
        <begin position="276"/>
        <end position="296"/>
    </location>
</feature>
<evidence type="ECO:0000256" key="4">
    <source>
        <dbReference type="ARBA" id="ARBA00022475"/>
    </source>
</evidence>
<evidence type="ECO:0000256" key="7">
    <source>
        <dbReference type="ARBA" id="ARBA00022989"/>
    </source>
</evidence>
<comment type="similarity">
    <text evidence="2 9">Belongs to the branched chain amino acid transporter family.</text>
</comment>
<feature type="transmembrane region" description="Helical" evidence="9">
    <location>
        <begin position="317"/>
        <end position="338"/>
    </location>
</feature>
<dbReference type="InterPro" id="IPR004685">
    <property type="entry name" value="Brnchd-chn_aa_trnsp_Livcs"/>
</dbReference>
<feature type="transmembrane region" description="Helical" evidence="9">
    <location>
        <begin position="374"/>
        <end position="400"/>
    </location>
</feature>
<evidence type="ECO:0000256" key="2">
    <source>
        <dbReference type="ARBA" id="ARBA00008540"/>
    </source>
</evidence>
<evidence type="ECO:0000313" key="10">
    <source>
        <dbReference type="EMBL" id="MCU9593797.1"/>
    </source>
</evidence>
<feature type="transmembrane region" description="Helical" evidence="9">
    <location>
        <begin position="344"/>
        <end position="362"/>
    </location>
</feature>
<sequence length="459" mass="49368">MANQKASVSQYIAIGFMLFALFFGAGNLIFPAQLGQQAGAEFWPAIIGFLVTGVGLPLLGVIAIGYSGSNNLQELSSRVHPVYGIFFTSLLYLTIGPFFAIPRTATVPYETSIAPLLGGMNPQFGLFLFSLVFFVLTLWLALNPNKIVDRIGKVLSPALVFLLLVLIVLALINPISSFSAPQGSYATGAFTTGFLEGYNTMDALASLVFAIIVIQAVKSLGIKSEKGILVATSKSGIVAAILLGVVYVGIAFMGGISVNEFGYFENGGPVLSSVTGYYLGAIGNAFLAIIMFLACLTTSTGLIASCAEYFNKLLPKFSYKTLVVFFTLISFIIANFGLTNIITFSIPVLMFLYPLTIVLMLLTFISPLFQHSRIVYAGTIAVTFFFAIIDGLTTLFSSIGVDNPVWLQSTINFLTDVLPLYSEGLGWFIPALVAIAIFWITSKTFVSEKSSMTNEIVNK</sequence>
<keyword evidence="6 9" id="KW-0029">Amino-acid transport</keyword>
<feature type="transmembrane region" description="Helical" evidence="9">
    <location>
        <begin position="237"/>
        <end position="256"/>
    </location>
</feature>
<accession>A0ABT2WDN8</accession>
<organism evidence="10 11">
    <name type="scientific">Pallidibacillus thermolactis</name>
    <dbReference type="NCBI Taxonomy" id="251051"/>
    <lineage>
        <taxon>Bacteria</taxon>
        <taxon>Bacillati</taxon>
        <taxon>Bacillota</taxon>
        <taxon>Bacilli</taxon>
        <taxon>Bacillales</taxon>
        <taxon>Bacillaceae</taxon>
        <taxon>Pallidibacillus</taxon>
    </lineage>
</organism>
<dbReference type="Proteomes" id="UP001208656">
    <property type="component" value="Unassembled WGS sequence"/>
</dbReference>
<keyword evidence="5 9" id="KW-0812">Transmembrane</keyword>
<dbReference type="NCBIfam" id="TIGR00796">
    <property type="entry name" value="livcs"/>
    <property type="match status" value="1"/>
</dbReference>
<keyword evidence="8 9" id="KW-0472">Membrane</keyword>
<evidence type="ECO:0000256" key="9">
    <source>
        <dbReference type="RuleBase" id="RU362122"/>
    </source>
</evidence>
<dbReference type="EMBL" id="JAOUSE010000008">
    <property type="protein sequence ID" value="MCU9593797.1"/>
    <property type="molecule type" value="Genomic_DNA"/>
</dbReference>
<feature type="transmembrane region" description="Helical" evidence="9">
    <location>
        <begin position="198"/>
        <end position="217"/>
    </location>
</feature>
<feature type="transmembrane region" description="Helical" evidence="9">
    <location>
        <begin position="12"/>
        <end position="30"/>
    </location>
</feature>
<evidence type="ECO:0000256" key="1">
    <source>
        <dbReference type="ARBA" id="ARBA00004651"/>
    </source>
</evidence>
<gene>
    <name evidence="10" type="primary">brnQ</name>
    <name evidence="10" type="ORF">OEV82_04940</name>
</gene>
<keyword evidence="7 9" id="KW-1133">Transmembrane helix</keyword>
<evidence type="ECO:0000256" key="8">
    <source>
        <dbReference type="ARBA" id="ARBA00023136"/>
    </source>
</evidence>
<comment type="subcellular location">
    <subcellularLocation>
        <location evidence="1 9">Cell membrane</location>
        <topology evidence="1 9">Multi-pass membrane protein</topology>
    </subcellularLocation>
</comment>
<keyword evidence="11" id="KW-1185">Reference proteome</keyword>
<comment type="function">
    <text evidence="9">Component of the transport system for branched-chain amino acids.</text>
</comment>
<keyword evidence="3 9" id="KW-0813">Transport</keyword>
<reference evidence="10 11" key="1">
    <citation type="submission" date="2022-10" db="EMBL/GenBank/DDBJ databases">
        <title>Description of Fervidibacillus gen. nov. in the family Fervidibacillaceae fam. nov. with two species, Fervidibacillus albus sp. nov., and Fervidibacillus halotolerans sp. nov., isolated from tidal flat sediments.</title>
        <authorList>
            <person name="Kwon K.K."/>
            <person name="Yang S.-H."/>
        </authorList>
    </citation>
    <scope>NUCLEOTIDE SEQUENCE [LARGE SCALE GENOMIC DNA]</scope>
    <source>
        <strain evidence="10 11">DSM 23332</strain>
    </source>
</reference>
<comment type="caution">
    <text evidence="10">The sequence shown here is derived from an EMBL/GenBank/DDBJ whole genome shotgun (WGS) entry which is preliminary data.</text>
</comment>